<evidence type="ECO:0000313" key="4">
    <source>
        <dbReference type="Proteomes" id="UP000008922"/>
    </source>
</evidence>
<proteinExistence type="predicted"/>
<dbReference type="KEGG" id="atm:ANT_27850"/>
<feature type="transmembrane region" description="Helical" evidence="1">
    <location>
        <begin position="20"/>
        <end position="41"/>
    </location>
</feature>
<dbReference type="PANTHER" id="PTHR37938:SF1">
    <property type="entry name" value="BLL0215 PROTEIN"/>
    <property type="match status" value="1"/>
</dbReference>
<keyword evidence="1" id="KW-1133">Transmembrane helix</keyword>
<dbReference type="Pfam" id="PF03703">
    <property type="entry name" value="bPH_2"/>
    <property type="match status" value="1"/>
</dbReference>
<dbReference type="RefSeq" id="WP_013561158.1">
    <property type="nucleotide sequence ID" value="NC_014960.1"/>
</dbReference>
<dbReference type="Proteomes" id="UP000008922">
    <property type="component" value="Chromosome"/>
</dbReference>
<feature type="domain" description="YdbS-like PH" evidence="2">
    <location>
        <begin position="75"/>
        <end position="146"/>
    </location>
</feature>
<dbReference type="HOGENOM" id="CLU_111557_1_0_0"/>
<dbReference type="PANTHER" id="PTHR37938">
    <property type="entry name" value="BLL0215 PROTEIN"/>
    <property type="match status" value="1"/>
</dbReference>
<reference evidence="3 4" key="1">
    <citation type="submission" date="2010-12" db="EMBL/GenBank/DDBJ databases">
        <title>Whole genome sequence of Anaerolinea thermophila UNI-1.</title>
        <authorList>
            <person name="Narita-Yamada S."/>
            <person name="Kishi E."/>
            <person name="Watanabe Y."/>
            <person name="Takasaki K."/>
            <person name="Ankai A."/>
            <person name="Oguchi A."/>
            <person name="Fukui S."/>
            <person name="Takahashi M."/>
            <person name="Yashiro I."/>
            <person name="Hosoyama A."/>
            <person name="Sekiguchi Y."/>
            <person name="Hanada S."/>
            <person name="Fujita N."/>
        </authorList>
    </citation>
    <scope>NUCLEOTIDE SEQUENCE [LARGE SCALE GENOMIC DNA]</scope>
    <source>
        <strain evidence="4">DSM 14523 / JCM 11388 / NBRC 100420 / UNI-1</strain>
    </source>
</reference>
<keyword evidence="4" id="KW-1185">Reference proteome</keyword>
<evidence type="ECO:0000256" key="1">
    <source>
        <dbReference type="SAM" id="Phobius"/>
    </source>
</evidence>
<name>E8N168_ANATU</name>
<dbReference type="InParanoid" id="E8N168"/>
<dbReference type="InterPro" id="IPR005182">
    <property type="entry name" value="YdbS-like_PH"/>
</dbReference>
<dbReference type="EMBL" id="AP012029">
    <property type="protein sequence ID" value="BAJ64811.1"/>
    <property type="molecule type" value="Genomic_DNA"/>
</dbReference>
<dbReference type="AlphaFoldDB" id="E8N168"/>
<dbReference type="eggNOG" id="COG3428">
    <property type="taxonomic scope" value="Bacteria"/>
</dbReference>
<keyword evidence="1" id="KW-0812">Transmembrane</keyword>
<sequence>MSYISDNLLPNEKVFFTARVHPMIFLSPVLAFIVTVFLFILSLNEKDASVLICLFLFLLFYSILLGIRATIMMLTTEFGVTNRRIIAKSGFIRRQTIEIFLSKIESVSVYQSILGRIFNYGTVTVIGTGGTKGSFQGIANPIETRKKIYQMIEIYTQSQQEAKEKSVEA</sequence>
<evidence type="ECO:0000313" key="3">
    <source>
        <dbReference type="EMBL" id="BAJ64811.1"/>
    </source>
</evidence>
<protein>
    <submittedName>
        <fullName evidence="3">Hypothetical membrane protein</fullName>
    </submittedName>
</protein>
<dbReference type="STRING" id="926569.ANT_27850"/>
<evidence type="ECO:0000259" key="2">
    <source>
        <dbReference type="Pfam" id="PF03703"/>
    </source>
</evidence>
<keyword evidence="1" id="KW-0472">Membrane</keyword>
<organism evidence="3 4">
    <name type="scientific">Anaerolinea thermophila (strain DSM 14523 / JCM 11388 / NBRC 100420 / UNI-1)</name>
    <dbReference type="NCBI Taxonomy" id="926569"/>
    <lineage>
        <taxon>Bacteria</taxon>
        <taxon>Bacillati</taxon>
        <taxon>Chloroflexota</taxon>
        <taxon>Anaerolineae</taxon>
        <taxon>Anaerolineales</taxon>
        <taxon>Anaerolineaceae</taxon>
        <taxon>Anaerolinea</taxon>
    </lineage>
</organism>
<feature type="transmembrane region" description="Helical" evidence="1">
    <location>
        <begin position="48"/>
        <end position="67"/>
    </location>
</feature>
<gene>
    <name evidence="3" type="ordered locus">ANT_27850</name>
</gene>
<accession>E8N168</accession>